<dbReference type="Proteomes" id="UP000479710">
    <property type="component" value="Unassembled WGS sequence"/>
</dbReference>
<feature type="signal peptide" evidence="6">
    <location>
        <begin position="1"/>
        <end position="23"/>
    </location>
</feature>
<dbReference type="Gene3D" id="2.60.120.260">
    <property type="entry name" value="Galactose-binding domain-like"/>
    <property type="match status" value="2"/>
</dbReference>
<keyword evidence="5" id="KW-0624">Polysaccharide degradation</keyword>
<organism evidence="8 9">
    <name type="scientific">Oryza meyeriana var. granulata</name>
    <dbReference type="NCBI Taxonomy" id="110450"/>
    <lineage>
        <taxon>Eukaryota</taxon>
        <taxon>Viridiplantae</taxon>
        <taxon>Streptophyta</taxon>
        <taxon>Embryophyta</taxon>
        <taxon>Tracheophyta</taxon>
        <taxon>Spermatophyta</taxon>
        <taxon>Magnoliopsida</taxon>
        <taxon>Liliopsida</taxon>
        <taxon>Poales</taxon>
        <taxon>Poaceae</taxon>
        <taxon>BOP clade</taxon>
        <taxon>Oryzoideae</taxon>
        <taxon>Oryzeae</taxon>
        <taxon>Oryzinae</taxon>
        <taxon>Oryza</taxon>
        <taxon>Oryza meyeriana</taxon>
    </lineage>
</organism>
<dbReference type="GO" id="GO:0031176">
    <property type="term" value="F:endo-1,4-beta-xylanase activity"/>
    <property type="evidence" value="ECO:0007669"/>
    <property type="project" value="UniProtKB-ARBA"/>
</dbReference>
<keyword evidence="2" id="KW-0677">Repeat</keyword>
<protein>
    <recommendedName>
        <fullName evidence="7">GH10 domain-containing protein</fullName>
    </recommendedName>
</protein>
<dbReference type="OrthoDB" id="3055998at2759"/>
<comment type="similarity">
    <text evidence="1">Belongs to the glycosyl hydrolase 10 (cellulase F) family.</text>
</comment>
<accession>A0A6G1DNZ1</accession>
<keyword evidence="6" id="KW-0732">Signal</keyword>
<evidence type="ECO:0000256" key="6">
    <source>
        <dbReference type="SAM" id="SignalP"/>
    </source>
</evidence>
<evidence type="ECO:0000256" key="1">
    <source>
        <dbReference type="ARBA" id="ARBA00007495"/>
    </source>
</evidence>
<dbReference type="InterPro" id="IPR044846">
    <property type="entry name" value="GH10"/>
</dbReference>
<dbReference type="PROSITE" id="PS51760">
    <property type="entry name" value="GH10_2"/>
    <property type="match status" value="2"/>
</dbReference>
<dbReference type="InterPro" id="IPR008979">
    <property type="entry name" value="Galactose-bd-like_sf"/>
</dbReference>
<proteinExistence type="inferred from homology"/>
<feature type="domain" description="GH10" evidence="7">
    <location>
        <begin position="749"/>
        <end position="1045"/>
    </location>
</feature>
<dbReference type="SUPFAM" id="SSF51445">
    <property type="entry name" value="(Trans)glycosidases"/>
    <property type="match status" value="2"/>
</dbReference>
<dbReference type="SUPFAM" id="SSF49785">
    <property type="entry name" value="Galactose-binding domain-like"/>
    <property type="match status" value="1"/>
</dbReference>
<evidence type="ECO:0000256" key="4">
    <source>
        <dbReference type="ARBA" id="ARBA00023277"/>
    </source>
</evidence>
<dbReference type="Gene3D" id="3.20.20.80">
    <property type="entry name" value="Glycosidases"/>
    <property type="match status" value="2"/>
</dbReference>
<feature type="chain" id="PRO_5026278045" description="GH10 domain-containing protein" evidence="6">
    <location>
        <begin position="24"/>
        <end position="1102"/>
    </location>
</feature>
<dbReference type="Pfam" id="PF00331">
    <property type="entry name" value="Glyco_hydro_10"/>
    <property type="match status" value="2"/>
</dbReference>
<keyword evidence="3" id="KW-0378">Hydrolase</keyword>
<comment type="caution">
    <text evidence="8">The sequence shown here is derived from an EMBL/GenBank/DDBJ whole genome shotgun (WGS) entry which is preliminary data.</text>
</comment>
<name>A0A6G1DNZ1_9ORYZ</name>
<evidence type="ECO:0000256" key="5">
    <source>
        <dbReference type="ARBA" id="ARBA00023326"/>
    </source>
</evidence>
<dbReference type="GO" id="GO:0000272">
    <property type="term" value="P:polysaccharide catabolic process"/>
    <property type="evidence" value="ECO:0007669"/>
    <property type="project" value="UniProtKB-KW"/>
</dbReference>
<evidence type="ECO:0000256" key="2">
    <source>
        <dbReference type="ARBA" id="ARBA00022737"/>
    </source>
</evidence>
<dbReference type="PANTHER" id="PTHR31490">
    <property type="entry name" value="GLYCOSYL HYDROLASE"/>
    <property type="match status" value="1"/>
</dbReference>
<gene>
    <name evidence="8" type="ORF">E2562_027797</name>
</gene>
<dbReference type="Pfam" id="PF02018">
    <property type="entry name" value="CBM_4_9"/>
    <property type="match status" value="1"/>
</dbReference>
<evidence type="ECO:0000313" key="9">
    <source>
        <dbReference type="Proteomes" id="UP000479710"/>
    </source>
</evidence>
<dbReference type="EMBL" id="SPHZ02000006">
    <property type="protein sequence ID" value="KAF0914220.1"/>
    <property type="molecule type" value="Genomic_DNA"/>
</dbReference>
<evidence type="ECO:0000259" key="7">
    <source>
        <dbReference type="PROSITE" id="PS51760"/>
    </source>
</evidence>
<dbReference type="PANTHER" id="PTHR31490:SF2">
    <property type="entry name" value="GLYCOSYL HYDROLASE FAMILY 10 PROTEIN"/>
    <property type="match status" value="1"/>
</dbReference>
<evidence type="ECO:0000256" key="3">
    <source>
        <dbReference type="ARBA" id="ARBA00022801"/>
    </source>
</evidence>
<keyword evidence="4" id="KW-0119">Carbohydrate metabolism</keyword>
<dbReference type="AlphaFoldDB" id="A0A6G1DNZ1"/>
<dbReference type="SMART" id="SM00633">
    <property type="entry name" value="Glyco_10"/>
    <property type="match status" value="1"/>
</dbReference>
<feature type="domain" description="GH10" evidence="7">
    <location>
        <begin position="229"/>
        <end position="524"/>
    </location>
</feature>
<keyword evidence="9" id="KW-1185">Reference proteome</keyword>
<dbReference type="InterPro" id="IPR001000">
    <property type="entry name" value="GH10_dom"/>
</dbReference>
<reference evidence="8 9" key="1">
    <citation type="submission" date="2019-11" db="EMBL/GenBank/DDBJ databases">
        <title>Whole genome sequence of Oryza granulata.</title>
        <authorList>
            <person name="Li W."/>
        </authorList>
    </citation>
    <scope>NUCLEOTIDE SEQUENCE [LARGE SCALE GENOMIC DNA]</scope>
    <source>
        <strain evidence="9">cv. Menghai</strain>
        <tissue evidence="8">Leaf</tissue>
    </source>
</reference>
<evidence type="ECO:0000313" key="8">
    <source>
        <dbReference type="EMBL" id="KAF0914220.1"/>
    </source>
</evidence>
<dbReference type="InterPro" id="IPR017853">
    <property type="entry name" value="GH"/>
</dbReference>
<dbReference type="InterPro" id="IPR003305">
    <property type="entry name" value="CenC_carb-bd"/>
</dbReference>
<sequence>MARRASAVFLLLGWLAGVINVSAAAAAAGGGMAQPLAYDYSSSSECLPEPMDAHYGGGIIRNGDFSAGLQGWSAFGYGSLAEGSSPAGNRFAVATNRTRPYQSVSQKVLLHNDTHYTLSAWLQVSDGSADVRAVVKTAGGDFIHSGGVEARSGCWSILKGGLTAAAAGPAELYFESNATVDIWVDNVSLQPFSREEWSAHHDAAIKKARKKTVRLRARDAAGNPVPGARMHIEHVRNGFPLGSAMSKEILTNPAYQRWFTSRFTVTTFENEMKWYSTEAIPGQEDYSVPDAMVRFAKSHGIAVRGHNIFWDDPSTQMGWVKALSGEQLRRATAKRIKSVMSRYAGQVIAWDVVNENLHFDFFEGRFGWEASAAFYRKAHQMDAGALMSMNEFNTLEQPGDLTVVPGKYLRKLWQIKAFPGNGNAARMAIGLEGHFSAQPNIPYIRAALDTMSQANAPIWLTEIDVAPGPDQARHLEQILREVYAHPAVHGIILWTAWHPQGCYVMCLTDNNFKNLPAGDIVDKLIREWKTRSHVGVADADGYYETELFHGDYKVTVTHPAANSTVAQSLSVDKESDNEFTIHCVKEPEKPLYGGGILKDMKDTEAKASAGGKKLLSAKTKSAPVKGSVLKVELKKDHHYALSAWLQLSKGTGDIRAVLVTPDGKFNTAGVIVAQSGCWTMLKGGATSYAAGKGDLFFETNVTAEVMAEGMALQPFSFDEWNDHRTESIKKERTKKVKITVEGADGEALANAEVKLERVAKGFPLGNAMTKEILDKPEYEKWFTSRFQYATLENEMKWYSTEYHQNKEDYRVADKMVELAEKYNISLRGHNVFWDDQTAQMKWVSKLSVPQLKEAMAKRLKNVVTRYAGKVIHWDVVNENLHFNFFESKLGEDASAQIFRDVAKLDDKPILFMNEFNTIEQPNDPAPLPTKYLAKLKKIREYPGNADLKYGIGLESHFATPNIPYMRGSLDTLAQAKVPIWLTEVEVTKSNKQVEYLEEVMREGFAHPGVKGIVLWAAWHAKGCYVMCLTDNNFKNLPVGDAIDKLLHEWKAGHSGKTDSKGVLEAEIFHGEYSVTVKHHKLKDHCVQTVDFDSKAEAKIKAP</sequence>